<accession>A0A1J1HPI9</accession>
<organism evidence="2 3">
    <name type="scientific">Clunio marinus</name>
    <dbReference type="NCBI Taxonomy" id="568069"/>
    <lineage>
        <taxon>Eukaryota</taxon>
        <taxon>Metazoa</taxon>
        <taxon>Ecdysozoa</taxon>
        <taxon>Arthropoda</taxon>
        <taxon>Hexapoda</taxon>
        <taxon>Insecta</taxon>
        <taxon>Pterygota</taxon>
        <taxon>Neoptera</taxon>
        <taxon>Endopterygota</taxon>
        <taxon>Diptera</taxon>
        <taxon>Nematocera</taxon>
        <taxon>Chironomoidea</taxon>
        <taxon>Chironomidae</taxon>
        <taxon>Clunio</taxon>
    </lineage>
</organism>
<feature type="region of interest" description="Disordered" evidence="1">
    <location>
        <begin position="54"/>
        <end position="74"/>
    </location>
</feature>
<keyword evidence="3" id="KW-1185">Reference proteome</keyword>
<dbReference type="Proteomes" id="UP000183832">
    <property type="component" value="Unassembled WGS sequence"/>
</dbReference>
<evidence type="ECO:0000313" key="2">
    <source>
        <dbReference type="EMBL" id="CRK89968.1"/>
    </source>
</evidence>
<protein>
    <submittedName>
        <fullName evidence="2">CLUMA_CG003696, isoform A</fullName>
    </submittedName>
</protein>
<gene>
    <name evidence="2" type="ORF">CLUMA_CG003696</name>
</gene>
<reference evidence="2 3" key="1">
    <citation type="submission" date="2015-04" db="EMBL/GenBank/DDBJ databases">
        <authorList>
            <person name="Syromyatnikov M.Y."/>
            <person name="Popov V.N."/>
        </authorList>
    </citation>
    <scope>NUCLEOTIDE SEQUENCE [LARGE SCALE GENOMIC DNA]</scope>
</reference>
<evidence type="ECO:0000313" key="3">
    <source>
        <dbReference type="Proteomes" id="UP000183832"/>
    </source>
</evidence>
<proteinExistence type="predicted"/>
<name>A0A1J1HPI9_9DIPT</name>
<dbReference type="EMBL" id="CVRI01000015">
    <property type="protein sequence ID" value="CRK89968.1"/>
    <property type="molecule type" value="Genomic_DNA"/>
</dbReference>
<dbReference type="AlphaFoldDB" id="A0A1J1HPI9"/>
<sequence length="74" mass="8644">MMTVDLPIHEHLNLLNFRFVYCCFTDSSSDFEEKNAGNNKPHQSIITAPWGKRLSQKKRKEKLTQSKAKHLNIE</sequence>
<evidence type="ECO:0000256" key="1">
    <source>
        <dbReference type="SAM" id="MobiDB-lite"/>
    </source>
</evidence>